<proteinExistence type="inferred from homology"/>
<evidence type="ECO:0000259" key="9">
    <source>
        <dbReference type="Pfam" id="PF00883"/>
    </source>
</evidence>
<dbReference type="Gene3D" id="3.40.630.10">
    <property type="entry name" value="Zn peptidases"/>
    <property type="match status" value="1"/>
</dbReference>
<keyword evidence="4" id="KW-0378">Hydrolase</keyword>
<dbReference type="Pfam" id="PF00883">
    <property type="entry name" value="Peptidase_M17"/>
    <property type="match status" value="1"/>
</dbReference>
<keyword evidence="2" id="KW-0031">Aminopeptidase</keyword>
<dbReference type="InterPro" id="IPR043472">
    <property type="entry name" value="Macro_dom-like"/>
</dbReference>
<keyword evidence="11" id="KW-1185">Reference proteome</keyword>
<feature type="domain" description="Cytosol aminopeptidase" evidence="9">
    <location>
        <begin position="162"/>
        <end position="465"/>
    </location>
</feature>
<evidence type="ECO:0000256" key="4">
    <source>
        <dbReference type="ARBA" id="ARBA00022801"/>
    </source>
</evidence>
<dbReference type="EMBL" id="JBHMEI010000112">
    <property type="protein sequence ID" value="MFB9210149.1"/>
    <property type="molecule type" value="Genomic_DNA"/>
</dbReference>
<dbReference type="RefSeq" id="WP_189653650.1">
    <property type="nucleotide sequence ID" value="NZ_BMRC01000045.1"/>
</dbReference>
<dbReference type="SUPFAM" id="SSF53187">
    <property type="entry name" value="Zn-dependent exopeptidases"/>
    <property type="match status" value="1"/>
</dbReference>
<evidence type="ECO:0000256" key="8">
    <source>
        <dbReference type="ARBA" id="ARBA00050061"/>
    </source>
</evidence>
<dbReference type="CDD" id="cd00433">
    <property type="entry name" value="Peptidase_M17"/>
    <property type="match status" value="1"/>
</dbReference>
<evidence type="ECO:0000313" key="10">
    <source>
        <dbReference type="EMBL" id="MFB9210149.1"/>
    </source>
</evidence>
<dbReference type="PANTHER" id="PTHR11963:SF23">
    <property type="entry name" value="CYTOSOL AMINOPEPTIDASE"/>
    <property type="match status" value="1"/>
</dbReference>
<evidence type="ECO:0000256" key="5">
    <source>
        <dbReference type="ARBA" id="ARBA00033172"/>
    </source>
</evidence>
<comment type="similarity">
    <text evidence="1">Belongs to the peptidase M17 family.</text>
</comment>
<dbReference type="SUPFAM" id="SSF52949">
    <property type="entry name" value="Macro domain-like"/>
    <property type="match status" value="1"/>
</dbReference>
<evidence type="ECO:0000313" key="11">
    <source>
        <dbReference type="Proteomes" id="UP001589647"/>
    </source>
</evidence>
<comment type="caution">
    <text evidence="10">The sequence shown here is derived from an EMBL/GenBank/DDBJ whole genome shotgun (WGS) entry which is preliminary data.</text>
</comment>
<evidence type="ECO:0000256" key="7">
    <source>
        <dbReference type="ARBA" id="ARBA00050021"/>
    </source>
</evidence>
<sequence length="480" mass="49223">MTERVADVVVVPVGTDGAVPAPVAGFLAEAGVDVDVHAIGARLGPAEPGDVARVPILDGPDLVYVTVGDPRPGLAFDHVRAAAMAAARHCGSAPAVLDAIGCWEADPDCAVAAAEGWTLGTYRYRPDWTVADLLARLDPGPRRHGGSEHAVREGVALGAAANLARDLINTPPGQLVPARLATVCQELGEALGFEVRVHDAATLERERFGGIAGVGRGSVHPPCLIELRRGGDGPHTALVGKGITFDAGGLSLKPTRGMLTMKADMAGAAAVLGALVALARLGSDAPVRAYLPCAENMPGPDAVRIGDVLRHRGGRTVEVTNADCEGRLVVADAMAYAVEAGPAAIVDLATLTSATGLGPDIWAGFGTDDALLARVLAAGGAAGEPGWAMPMWEPYRATLASDVADTRNFDPDAPQPYGAITAALYLEPFASGVPWAHLDLGLTVMRPAADARWAAGANGRGVRLLTRYLTAGAPALKEDA</sequence>
<dbReference type="Proteomes" id="UP001589647">
    <property type="component" value="Unassembled WGS sequence"/>
</dbReference>
<gene>
    <name evidence="10" type="ORF">ACFFV7_53830</name>
</gene>
<evidence type="ECO:0000256" key="2">
    <source>
        <dbReference type="ARBA" id="ARBA00022438"/>
    </source>
</evidence>
<dbReference type="PANTHER" id="PTHR11963">
    <property type="entry name" value="LEUCINE AMINOPEPTIDASE-RELATED"/>
    <property type="match status" value="1"/>
</dbReference>
<reference evidence="10 11" key="1">
    <citation type="submission" date="2024-09" db="EMBL/GenBank/DDBJ databases">
        <authorList>
            <person name="Sun Q."/>
            <person name="Mori K."/>
        </authorList>
    </citation>
    <scope>NUCLEOTIDE SEQUENCE [LARGE SCALE GENOMIC DNA]</scope>
    <source>
        <strain evidence="10 11">CCM 3426</strain>
    </source>
</reference>
<dbReference type="InterPro" id="IPR011356">
    <property type="entry name" value="Leucine_aapep/pepB"/>
</dbReference>
<evidence type="ECO:0000256" key="6">
    <source>
        <dbReference type="ARBA" id="ARBA00049972"/>
    </source>
</evidence>
<dbReference type="InterPro" id="IPR000819">
    <property type="entry name" value="Peptidase_M17_C"/>
</dbReference>
<protein>
    <recommendedName>
        <fullName evidence="7">Probable cytosol aminopeptidase</fullName>
    </recommendedName>
    <alternativeName>
        <fullName evidence="8">Leucine aminopeptidase</fullName>
    </alternativeName>
    <alternativeName>
        <fullName evidence="5">Leucyl aminopeptidase</fullName>
    </alternativeName>
</protein>
<organism evidence="10 11">
    <name type="scientific">Nonomuraea spiralis</name>
    <dbReference type="NCBI Taxonomy" id="46182"/>
    <lineage>
        <taxon>Bacteria</taxon>
        <taxon>Bacillati</taxon>
        <taxon>Actinomycetota</taxon>
        <taxon>Actinomycetes</taxon>
        <taxon>Streptosporangiales</taxon>
        <taxon>Streptosporangiaceae</taxon>
        <taxon>Nonomuraea</taxon>
    </lineage>
</organism>
<comment type="function">
    <text evidence="6">Presumably involved in the processing and regular turnover of intracellular proteins. Catalyzes the removal of unsubstituted N-terminal amino acids from various peptides.</text>
</comment>
<evidence type="ECO:0000256" key="3">
    <source>
        <dbReference type="ARBA" id="ARBA00022670"/>
    </source>
</evidence>
<accession>A0ABV5J2A9</accession>
<name>A0ABV5J2A9_9ACTN</name>
<keyword evidence="3" id="KW-0645">Protease</keyword>
<dbReference type="PRINTS" id="PR00481">
    <property type="entry name" value="LAMNOPPTDASE"/>
</dbReference>
<evidence type="ECO:0000256" key="1">
    <source>
        <dbReference type="ARBA" id="ARBA00009528"/>
    </source>
</evidence>